<dbReference type="InterPro" id="IPR032861">
    <property type="entry name" value="TAXi_N"/>
</dbReference>
<dbReference type="SUPFAM" id="SSF50630">
    <property type="entry name" value="Acid proteases"/>
    <property type="match status" value="1"/>
</dbReference>
<evidence type="ECO:0000256" key="8">
    <source>
        <dbReference type="ARBA" id="ARBA00023180"/>
    </source>
</evidence>
<dbReference type="Pfam" id="PF14541">
    <property type="entry name" value="TAXi_C"/>
    <property type="match status" value="1"/>
</dbReference>
<dbReference type="Gene3D" id="2.40.70.10">
    <property type="entry name" value="Acid Proteases"/>
    <property type="match status" value="2"/>
</dbReference>
<dbReference type="PROSITE" id="PS00141">
    <property type="entry name" value="ASP_PROTEASE"/>
    <property type="match status" value="2"/>
</dbReference>
<evidence type="ECO:0000256" key="1">
    <source>
        <dbReference type="ARBA" id="ARBA00004613"/>
    </source>
</evidence>
<name>A0AAW2DCR2_9ROSI</name>
<keyword evidence="6" id="KW-0064">Aspartyl protease</keyword>
<dbReference type="Pfam" id="PF14543">
    <property type="entry name" value="TAXi_N"/>
    <property type="match status" value="1"/>
</dbReference>
<evidence type="ECO:0000256" key="7">
    <source>
        <dbReference type="ARBA" id="ARBA00022801"/>
    </source>
</evidence>
<evidence type="ECO:0000313" key="10">
    <source>
        <dbReference type="EMBL" id="KAL0007637.1"/>
    </source>
</evidence>
<comment type="caution">
    <text evidence="10">The sequence shown here is derived from an EMBL/GenBank/DDBJ whole genome shotgun (WGS) entry which is preliminary data.</text>
</comment>
<evidence type="ECO:0000256" key="5">
    <source>
        <dbReference type="ARBA" id="ARBA00022729"/>
    </source>
</evidence>
<evidence type="ECO:0000256" key="3">
    <source>
        <dbReference type="ARBA" id="ARBA00022525"/>
    </source>
</evidence>
<accession>A0AAW2DCR2</accession>
<dbReference type="PANTHER" id="PTHR47967">
    <property type="entry name" value="OS07G0603500 PROTEIN-RELATED"/>
    <property type="match status" value="1"/>
</dbReference>
<dbReference type="EMBL" id="JAZDWU010000003">
    <property type="protein sequence ID" value="KAL0007637.1"/>
    <property type="molecule type" value="Genomic_DNA"/>
</dbReference>
<dbReference type="FunFam" id="2.40.70.10:FF:000050">
    <property type="entry name" value="Aspartic proteinase CDR1"/>
    <property type="match status" value="1"/>
</dbReference>
<dbReference type="FunFam" id="2.40.70.10:FF:000016">
    <property type="entry name" value="Probable aspartic protease At2g35615"/>
    <property type="match status" value="1"/>
</dbReference>
<evidence type="ECO:0000256" key="6">
    <source>
        <dbReference type="ARBA" id="ARBA00022750"/>
    </source>
</evidence>
<evidence type="ECO:0000259" key="9">
    <source>
        <dbReference type="PROSITE" id="PS51767"/>
    </source>
</evidence>
<protein>
    <recommendedName>
        <fullName evidence="9">Peptidase A1 domain-containing protein</fullName>
    </recommendedName>
</protein>
<reference evidence="10 11" key="1">
    <citation type="submission" date="2024-01" db="EMBL/GenBank/DDBJ databases">
        <title>A telomere-to-telomere, gap-free genome of sweet tea (Lithocarpus litseifolius).</title>
        <authorList>
            <person name="Zhou J."/>
        </authorList>
    </citation>
    <scope>NUCLEOTIDE SEQUENCE [LARGE SCALE GENOMIC DNA]</scope>
    <source>
        <strain evidence="10">Zhou-2022a</strain>
        <tissue evidence="10">Leaf</tissue>
    </source>
</reference>
<evidence type="ECO:0000313" key="11">
    <source>
        <dbReference type="Proteomes" id="UP001459277"/>
    </source>
</evidence>
<dbReference type="InterPro" id="IPR021109">
    <property type="entry name" value="Peptidase_aspartic_dom_sf"/>
</dbReference>
<dbReference type="PANTHER" id="PTHR47967:SF66">
    <property type="entry name" value="ASPARTIC PROTEINASE CDR1-RELATED"/>
    <property type="match status" value="1"/>
</dbReference>
<dbReference type="PROSITE" id="PS51767">
    <property type="entry name" value="PEPTIDASE_A1"/>
    <property type="match status" value="1"/>
</dbReference>
<keyword evidence="3" id="KW-0964">Secreted</keyword>
<keyword evidence="11" id="KW-1185">Reference proteome</keyword>
<dbReference type="InterPro" id="IPR032799">
    <property type="entry name" value="TAXi_C"/>
</dbReference>
<keyword evidence="5" id="KW-0732">Signal</keyword>
<dbReference type="InterPro" id="IPR034161">
    <property type="entry name" value="Pepsin-like_plant"/>
</dbReference>
<gene>
    <name evidence="10" type="ORF">SO802_009139</name>
</gene>
<keyword evidence="8" id="KW-0325">Glycoprotein</keyword>
<sequence length="453" mass="49107">MPISMLRPDRCCGCRFYTPARSLLRMPRRSWVSVFSPIDALNGGFTVDLIHRDSPNSPFYNASETHSQRVAKALRRSINHLNRFKPTFSVPPNSLQTDLISDSGGYLLNYSVGTPPVPKLAIADTGSDLIWLQCKPCIECYNQTAPVFDPEMSTTYKTVSCTSSLCKSTYNSCSIDGTRCQYSVEYEDKSFSMGNLAVETITLGSTTGHSVPLPKTIIGCGHNNNEIGEIKAASTGIFGLGGGKVSLVSQLHSSIGGKFSYCLVPSIYPQDNTSSKLSFGSHAVVSGFGTMSTPLEYKRSDTFYNLTLEAMSVGSKRLELSGSSGSGDSKGNIIIDSGSTLTSFPTEFYSKFESAVAEEINFQRINDPSHSLSLCYNKSDDVHVPGITAHFSGADVKLNPTTTFFRITDEISCLAFVAGEPSIFGNMAQSNLLVGYDLVEKTISFKPTDCTKL</sequence>
<dbReference type="InterPro" id="IPR051708">
    <property type="entry name" value="Plant_Aspart_Prot_A1"/>
</dbReference>
<proteinExistence type="inferred from homology"/>
<dbReference type="InterPro" id="IPR033121">
    <property type="entry name" value="PEPTIDASE_A1"/>
</dbReference>
<dbReference type="GO" id="GO:0006508">
    <property type="term" value="P:proteolysis"/>
    <property type="evidence" value="ECO:0007669"/>
    <property type="project" value="UniProtKB-KW"/>
</dbReference>
<comment type="similarity">
    <text evidence="2">Belongs to the peptidase A1 family.</text>
</comment>
<keyword evidence="4" id="KW-0645">Protease</keyword>
<dbReference type="AlphaFoldDB" id="A0AAW2DCR2"/>
<dbReference type="GO" id="GO:0005576">
    <property type="term" value="C:extracellular region"/>
    <property type="evidence" value="ECO:0007669"/>
    <property type="project" value="UniProtKB-SubCell"/>
</dbReference>
<evidence type="ECO:0000256" key="2">
    <source>
        <dbReference type="ARBA" id="ARBA00007447"/>
    </source>
</evidence>
<comment type="subcellular location">
    <subcellularLocation>
        <location evidence="1">Secreted</location>
    </subcellularLocation>
</comment>
<dbReference type="Proteomes" id="UP001459277">
    <property type="component" value="Unassembled WGS sequence"/>
</dbReference>
<feature type="domain" description="Peptidase A1" evidence="9">
    <location>
        <begin position="106"/>
        <end position="446"/>
    </location>
</feature>
<organism evidence="10 11">
    <name type="scientific">Lithocarpus litseifolius</name>
    <dbReference type="NCBI Taxonomy" id="425828"/>
    <lineage>
        <taxon>Eukaryota</taxon>
        <taxon>Viridiplantae</taxon>
        <taxon>Streptophyta</taxon>
        <taxon>Embryophyta</taxon>
        <taxon>Tracheophyta</taxon>
        <taxon>Spermatophyta</taxon>
        <taxon>Magnoliopsida</taxon>
        <taxon>eudicotyledons</taxon>
        <taxon>Gunneridae</taxon>
        <taxon>Pentapetalae</taxon>
        <taxon>rosids</taxon>
        <taxon>fabids</taxon>
        <taxon>Fagales</taxon>
        <taxon>Fagaceae</taxon>
        <taxon>Lithocarpus</taxon>
    </lineage>
</organism>
<keyword evidence="7" id="KW-0378">Hydrolase</keyword>
<dbReference type="GO" id="GO:0004190">
    <property type="term" value="F:aspartic-type endopeptidase activity"/>
    <property type="evidence" value="ECO:0007669"/>
    <property type="project" value="UniProtKB-KW"/>
</dbReference>
<evidence type="ECO:0000256" key="4">
    <source>
        <dbReference type="ARBA" id="ARBA00022670"/>
    </source>
</evidence>
<dbReference type="InterPro" id="IPR001969">
    <property type="entry name" value="Aspartic_peptidase_AS"/>
</dbReference>
<dbReference type="CDD" id="cd05476">
    <property type="entry name" value="pepsin_A_like_plant"/>
    <property type="match status" value="1"/>
</dbReference>